<feature type="transmembrane region" description="Helical" evidence="5">
    <location>
        <begin position="94"/>
        <end position="115"/>
    </location>
</feature>
<dbReference type="RefSeq" id="WP_345372319.1">
    <property type="nucleotide sequence ID" value="NZ_BAABJX010000036.1"/>
</dbReference>
<feature type="transmembrane region" description="Helical" evidence="5">
    <location>
        <begin position="63"/>
        <end position="82"/>
    </location>
</feature>
<evidence type="ECO:0000256" key="5">
    <source>
        <dbReference type="SAM" id="Phobius"/>
    </source>
</evidence>
<feature type="transmembrane region" description="Helical" evidence="5">
    <location>
        <begin position="209"/>
        <end position="229"/>
    </location>
</feature>
<evidence type="ECO:0000256" key="4">
    <source>
        <dbReference type="ARBA" id="ARBA00023136"/>
    </source>
</evidence>
<comment type="caution">
    <text evidence="6">The sequence shown here is derived from an EMBL/GenBank/DDBJ whole genome shotgun (WGS) entry which is preliminary data.</text>
</comment>
<feature type="transmembrane region" description="Helical" evidence="5">
    <location>
        <begin position="178"/>
        <end position="197"/>
    </location>
</feature>
<name>A0ABP9DCW9_9BACT</name>
<dbReference type="InterPro" id="IPR007300">
    <property type="entry name" value="CidB/LrgB"/>
</dbReference>
<dbReference type="Pfam" id="PF04172">
    <property type="entry name" value="LrgB"/>
    <property type="match status" value="1"/>
</dbReference>
<evidence type="ECO:0000313" key="6">
    <source>
        <dbReference type="EMBL" id="GAA4838878.1"/>
    </source>
</evidence>
<evidence type="ECO:0000256" key="2">
    <source>
        <dbReference type="ARBA" id="ARBA00022692"/>
    </source>
</evidence>
<keyword evidence="4 5" id="KW-0472">Membrane</keyword>
<feature type="transmembrane region" description="Helical" evidence="5">
    <location>
        <begin position="6"/>
        <end position="22"/>
    </location>
</feature>
<dbReference type="Proteomes" id="UP001500298">
    <property type="component" value="Unassembled WGS sequence"/>
</dbReference>
<organism evidence="6 7">
    <name type="scientific">Algivirga pacifica</name>
    <dbReference type="NCBI Taxonomy" id="1162670"/>
    <lineage>
        <taxon>Bacteria</taxon>
        <taxon>Pseudomonadati</taxon>
        <taxon>Bacteroidota</taxon>
        <taxon>Cytophagia</taxon>
        <taxon>Cytophagales</taxon>
        <taxon>Flammeovirgaceae</taxon>
        <taxon>Algivirga</taxon>
    </lineage>
</organism>
<feature type="transmembrane region" description="Helical" evidence="5">
    <location>
        <begin position="135"/>
        <end position="166"/>
    </location>
</feature>
<sequence>MSELLQSKWGAVLLTILVYLLFRKVQQHFRWALLNPILWSITVLAVVLYTLDVPYVAYEESAASISFLLSPSVVALGVLLYMKYPMFKGNIKPLVLALFIGSVVGVLSVVLLLFVLGVDEVLLVTLAPKSVTTPIAMKITTLLGGIPSLVAVVVILVGIFGAVVGPKLLQWAGVKNKVAIGLSLGAGAHGIGTAKALEIGILEGAAAGVAIGIMGGFTAFITPLIGAIFRLF</sequence>
<dbReference type="EMBL" id="BAABJX010000036">
    <property type="protein sequence ID" value="GAA4838878.1"/>
    <property type="molecule type" value="Genomic_DNA"/>
</dbReference>
<comment type="subcellular location">
    <subcellularLocation>
        <location evidence="1">Membrane</location>
        <topology evidence="1">Multi-pass membrane protein</topology>
    </subcellularLocation>
</comment>
<keyword evidence="3 5" id="KW-1133">Transmembrane helix</keyword>
<accession>A0ABP9DCW9</accession>
<evidence type="ECO:0000256" key="3">
    <source>
        <dbReference type="ARBA" id="ARBA00022989"/>
    </source>
</evidence>
<keyword evidence="2 5" id="KW-0812">Transmembrane</keyword>
<protein>
    <submittedName>
        <fullName evidence="6">LrgB family protein</fullName>
    </submittedName>
</protein>
<keyword evidence="7" id="KW-1185">Reference proteome</keyword>
<reference evidence="7" key="1">
    <citation type="journal article" date="2019" name="Int. J. Syst. Evol. Microbiol.">
        <title>The Global Catalogue of Microorganisms (GCM) 10K type strain sequencing project: providing services to taxonomists for standard genome sequencing and annotation.</title>
        <authorList>
            <consortium name="The Broad Institute Genomics Platform"/>
            <consortium name="The Broad Institute Genome Sequencing Center for Infectious Disease"/>
            <person name="Wu L."/>
            <person name="Ma J."/>
        </authorList>
    </citation>
    <scope>NUCLEOTIDE SEQUENCE [LARGE SCALE GENOMIC DNA]</scope>
    <source>
        <strain evidence="7">JCM 18326</strain>
    </source>
</reference>
<dbReference type="PANTHER" id="PTHR30249">
    <property type="entry name" value="PUTATIVE SEROTONIN TRANSPORTER"/>
    <property type="match status" value="1"/>
</dbReference>
<proteinExistence type="predicted"/>
<evidence type="ECO:0000313" key="7">
    <source>
        <dbReference type="Proteomes" id="UP001500298"/>
    </source>
</evidence>
<evidence type="ECO:0000256" key="1">
    <source>
        <dbReference type="ARBA" id="ARBA00004141"/>
    </source>
</evidence>
<dbReference type="PANTHER" id="PTHR30249:SF0">
    <property type="entry name" value="PLASTIDAL GLYCOLATE_GLYCERATE TRANSLOCATOR 1, CHLOROPLASTIC"/>
    <property type="match status" value="1"/>
</dbReference>
<feature type="transmembrane region" description="Helical" evidence="5">
    <location>
        <begin position="29"/>
        <end position="51"/>
    </location>
</feature>
<gene>
    <name evidence="6" type="ORF">GCM10023331_25160</name>
</gene>